<evidence type="ECO:0000259" key="6">
    <source>
        <dbReference type="SMART" id="SM00633"/>
    </source>
</evidence>
<keyword evidence="3" id="KW-0119">Carbohydrate metabolism</keyword>
<accession>A0AAP2G2V8</accession>
<organism evidence="7 8">
    <name type="scientific">Litoribacter ruber</name>
    <dbReference type="NCBI Taxonomy" id="702568"/>
    <lineage>
        <taxon>Bacteria</taxon>
        <taxon>Pseudomonadati</taxon>
        <taxon>Bacteroidota</taxon>
        <taxon>Cytophagia</taxon>
        <taxon>Cytophagales</taxon>
        <taxon>Cyclobacteriaceae</taxon>
        <taxon>Litoribacter</taxon>
    </lineage>
</organism>
<evidence type="ECO:0000256" key="4">
    <source>
        <dbReference type="ARBA" id="ARBA00023326"/>
    </source>
</evidence>
<gene>
    <name evidence="7" type="ORF">KI659_01815</name>
</gene>
<keyword evidence="2" id="KW-0378">Hydrolase</keyword>
<feature type="signal peptide" evidence="5">
    <location>
        <begin position="1"/>
        <end position="20"/>
    </location>
</feature>
<dbReference type="AlphaFoldDB" id="A0AAP2G2V8"/>
<evidence type="ECO:0000313" key="7">
    <source>
        <dbReference type="EMBL" id="MBS9522740.1"/>
    </source>
</evidence>
<dbReference type="PROSITE" id="PS51257">
    <property type="entry name" value="PROKAR_LIPOPROTEIN"/>
    <property type="match status" value="1"/>
</dbReference>
<dbReference type="Pfam" id="PF00331">
    <property type="entry name" value="Glyco_hydro_10"/>
    <property type="match status" value="2"/>
</dbReference>
<keyword evidence="1" id="KW-0677">Repeat</keyword>
<dbReference type="InterPro" id="IPR008979">
    <property type="entry name" value="Galactose-bd-like_sf"/>
</dbReference>
<dbReference type="InterPro" id="IPR017853">
    <property type="entry name" value="GH"/>
</dbReference>
<dbReference type="Pfam" id="PF02018">
    <property type="entry name" value="CBM_4_9"/>
    <property type="match status" value="1"/>
</dbReference>
<keyword evidence="8" id="KW-1185">Reference proteome</keyword>
<feature type="domain" description="GH10" evidence="6">
    <location>
        <begin position="462"/>
        <end position="700"/>
    </location>
</feature>
<dbReference type="GO" id="GO:0000272">
    <property type="term" value="P:polysaccharide catabolic process"/>
    <property type="evidence" value="ECO:0007669"/>
    <property type="project" value="UniProtKB-KW"/>
</dbReference>
<dbReference type="EMBL" id="JAHCMY010000001">
    <property type="protein sequence ID" value="MBS9522740.1"/>
    <property type="molecule type" value="Genomic_DNA"/>
</dbReference>
<dbReference type="GO" id="GO:0004553">
    <property type="term" value="F:hydrolase activity, hydrolyzing O-glycosyl compounds"/>
    <property type="evidence" value="ECO:0007669"/>
    <property type="project" value="InterPro"/>
</dbReference>
<name>A0AAP2G2V8_9BACT</name>
<dbReference type="RefSeq" id="WP_213943629.1">
    <property type="nucleotide sequence ID" value="NZ_JAHCMY010000001.1"/>
</dbReference>
<keyword evidence="5" id="KW-0732">Signal</keyword>
<dbReference type="InterPro" id="IPR003305">
    <property type="entry name" value="CenC_carb-bd"/>
</dbReference>
<evidence type="ECO:0000256" key="5">
    <source>
        <dbReference type="SAM" id="SignalP"/>
    </source>
</evidence>
<evidence type="ECO:0000256" key="2">
    <source>
        <dbReference type="ARBA" id="ARBA00022801"/>
    </source>
</evidence>
<proteinExistence type="predicted"/>
<dbReference type="SUPFAM" id="SSF51445">
    <property type="entry name" value="(Trans)glycosidases"/>
    <property type="match status" value="1"/>
</dbReference>
<reference evidence="7 8" key="1">
    <citation type="submission" date="2021-05" db="EMBL/GenBank/DDBJ databases">
        <authorList>
            <person name="Zhang Z.D."/>
            <person name="Osman G."/>
        </authorList>
    </citation>
    <scope>NUCLEOTIDE SEQUENCE [LARGE SCALE GENOMIC DNA]</scope>
    <source>
        <strain evidence="7 8">KCTC 32217</strain>
    </source>
</reference>
<comment type="caution">
    <text evidence="7">The sequence shown here is derived from an EMBL/GenBank/DDBJ whole genome shotgun (WGS) entry which is preliminary data.</text>
</comment>
<dbReference type="Proteomes" id="UP001319104">
    <property type="component" value="Unassembled WGS sequence"/>
</dbReference>
<evidence type="ECO:0000256" key="1">
    <source>
        <dbReference type="ARBA" id="ARBA00022737"/>
    </source>
</evidence>
<protein>
    <submittedName>
        <fullName evidence="7">Endo-1,4-beta-xylanase</fullName>
    </submittedName>
</protein>
<evidence type="ECO:0000313" key="8">
    <source>
        <dbReference type="Proteomes" id="UP001319104"/>
    </source>
</evidence>
<keyword evidence="4" id="KW-0624">Polysaccharide degradation</keyword>
<dbReference type="InterPro" id="IPR001000">
    <property type="entry name" value="GH10_dom"/>
</dbReference>
<sequence>MKLKYIWIYAIGFASLTSCADIEALEFHVDQPESVAMQEEINAYGHLLDYINTDGASNFLLGTSINASDYTSRGVSYRLINNNFNEISTDVAMTHGAVLQSNGDLNLVNVLSLLESAHENGLSLFGNPLVWHSNQNSAYLNGLLAPLVVNSPPFANSLDKSGLTDGSFQGWDITNGSSNISIVEYEGMGGQSNAIQLRSSASSSAPADLQLGTPAIPVIPGNDYEVVVYIKSDIPGEGRISFQGLVENTPQIDWMNTGEVTETFNTNLSWSEIRFLVRDFQGDSFRINFDLGYEPNVSYHIDLENLYVYDTDGEPIINNLITNGDFESGIAWGGWGNNSERGVTPDGQGVNNSGRALYVNNPSTTGGFWEVQTAYDLSEPLQEGETYNLSFWVKGDAEGVIRPEMQSPDWSSNGFGMVYVTEEWQHVNLSTTMTANDRQRLIISYGEFAGTVYMDEFVLSSSALQGGTTTIVERTPAEKNQIATSQLENWIAGMVTATAPYVTSWNVVNQPMDDNNPSQLRSGQNGAGNDQFFWQDYIGKDYGVLAFEFAREHGNNGDLLYISDNNLENNLDKTRGLIEYVNYLETNGALVDGIAAQMNLSLSSNTSQIAEMFTMLAASGKLVKVTHLKVALGPGPPSMEVLDQQSDMYYDVLNLYKTHVPAQQRGGISMGGITDGADYGLLWSPNLNRKPAYAGLAEGLKE</sequence>
<dbReference type="SUPFAM" id="SSF49785">
    <property type="entry name" value="Galactose-binding domain-like"/>
    <property type="match status" value="2"/>
</dbReference>
<dbReference type="SMART" id="SM00633">
    <property type="entry name" value="Glyco_10"/>
    <property type="match status" value="1"/>
</dbReference>
<evidence type="ECO:0000256" key="3">
    <source>
        <dbReference type="ARBA" id="ARBA00023277"/>
    </source>
</evidence>
<feature type="chain" id="PRO_5042929535" evidence="5">
    <location>
        <begin position="21"/>
        <end position="702"/>
    </location>
</feature>
<dbReference type="Gene3D" id="2.60.120.260">
    <property type="entry name" value="Galactose-binding domain-like"/>
    <property type="match status" value="2"/>
</dbReference>
<dbReference type="Gene3D" id="3.20.20.80">
    <property type="entry name" value="Glycosidases"/>
    <property type="match status" value="2"/>
</dbReference>